<keyword evidence="3" id="KW-0460">Magnesium</keyword>
<dbReference type="AlphaFoldDB" id="A0A1I6HF96"/>
<dbReference type="PROSITE" id="PS00181">
    <property type="entry name" value="GLNA_ATP"/>
    <property type="match status" value="1"/>
</dbReference>
<dbReference type="Gene3D" id="3.10.20.70">
    <property type="entry name" value="Glutamine synthetase, N-terminal domain"/>
    <property type="match status" value="1"/>
</dbReference>
<dbReference type="InterPro" id="IPR008146">
    <property type="entry name" value="Gln_synth_cat_dom"/>
</dbReference>
<dbReference type="Gene3D" id="3.30.590.10">
    <property type="entry name" value="Glutamine synthetase/guanido kinase, catalytic domain"/>
    <property type="match status" value="1"/>
</dbReference>
<evidence type="ECO:0000259" key="6">
    <source>
        <dbReference type="PROSITE" id="PS51987"/>
    </source>
</evidence>
<dbReference type="Proteomes" id="UP000199658">
    <property type="component" value="Unassembled WGS sequence"/>
</dbReference>
<evidence type="ECO:0000313" key="7">
    <source>
        <dbReference type="EMBL" id="SFR53175.1"/>
    </source>
</evidence>
<dbReference type="SUPFAM" id="SSF54368">
    <property type="entry name" value="Glutamine synthetase, N-terminal domain"/>
    <property type="match status" value="1"/>
</dbReference>
<dbReference type="PANTHER" id="PTHR43785">
    <property type="entry name" value="GAMMA-GLUTAMYLPUTRESCINE SYNTHETASE"/>
    <property type="match status" value="1"/>
</dbReference>
<dbReference type="InterPro" id="IPR036651">
    <property type="entry name" value="Gln_synt_N_sf"/>
</dbReference>
<protein>
    <submittedName>
        <fullName evidence="7">Glutamate--putrescine ligase</fullName>
    </submittedName>
</protein>
<proteinExistence type="inferred from homology"/>
<dbReference type="SUPFAM" id="SSF55931">
    <property type="entry name" value="Glutamine synthetase/guanido kinase"/>
    <property type="match status" value="1"/>
</dbReference>
<dbReference type="EMBL" id="FOYO01000001">
    <property type="protein sequence ID" value="SFR53175.1"/>
    <property type="molecule type" value="Genomic_DNA"/>
</dbReference>
<dbReference type="RefSeq" id="WP_090218213.1">
    <property type="nucleotide sequence ID" value="NZ_FOYO01000001.1"/>
</dbReference>
<gene>
    <name evidence="7" type="ORF">SAMN04488002_2944</name>
</gene>
<dbReference type="InterPro" id="IPR014746">
    <property type="entry name" value="Gln_synth/guanido_kin_cat_dom"/>
</dbReference>
<sequence>MDSWLRDNPTVRNIRAAVADLNGQARGKRMPARFAHKLSTDGSRMPMSVLNVDIWGEDIEDSPLVFASGDRDGVLMPTERGFVPMPWLANPSALLPMWMFLEDGTPFQGDPRHALKSVLDRFAEMDLRPVVATELEFYLIDDSSDELQPPPSPRSGKRRLGGEVLSMRALDMFDDFFTELYDACEAMDIPAETAISEAGMGQYEINLVHTDDAMKAADDAWLFKLLIHGLARKHGFAASFMAKPYAEHTGTGMHTHFSILDKADKNIFDDGGEEGTPALRHAIAGCIAAMPASMLILAPHGNSYERFTPGAHAPTGIAWAYENRTAAIRVPAGAHQARRIEHRVAGGDINPYLMLAAVLGAALVGLEDKMEAPAPITGSAYDADLPQLPTTWADSIAVFEGSELLHRILPRQLIRNFLMTKKQEAQYYQELTEAERIDLYLDTV</sequence>
<dbReference type="GO" id="GO:0004356">
    <property type="term" value="F:glutamine synthetase activity"/>
    <property type="evidence" value="ECO:0007669"/>
    <property type="project" value="InterPro"/>
</dbReference>
<accession>A0A1I6HF96</accession>
<dbReference type="PANTHER" id="PTHR43785:SF12">
    <property type="entry name" value="TYPE-1 GLUTAMINE SYNTHETASE 2"/>
    <property type="match status" value="1"/>
</dbReference>
<comment type="similarity">
    <text evidence="4 5">Belongs to the glutamine synthetase family.</text>
</comment>
<evidence type="ECO:0000256" key="3">
    <source>
        <dbReference type="ARBA" id="ARBA00022842"/>
    </source>
</evidence>
<dbReference type="OrthoDB" id="9807095at2"/>
<evidence type="ECO:0000313" key="8">
    <source>
        <dbReference type="Proteomes" id="UP000199658"/>
    </source>
</evidence>
<evidence type="ECO:0000256" key="1">
    <source>
        <dbReference type="ARBA" id="ARBA00001946"/>
    </source>
</evidence>
<name>A0A1I6HF96_9RHOB</name>
<dbReference type="STRING" id="670154.SAMN04488002_2944"/>
<evidence type="ECO:0000256" key="5">
    <source>
        <dbReference type="RuleBase" id="RU000384"/>
    </source>
</evidence>
<dbReference type="SMART" id="SM01230">
    <property type="entry name" value="Gln-synt_C"/>
    <property type="match status" value="1"/>
</dbReference>
<keyword evidence="2 7" id="KW-0436">Ligase</keyword>
<dbReference type="GO" id="GO:0006542">
    <property type="term" value="P:glutamine biosynthetic process"/>
    <property type="evidence" value="ECO:0007669"/>
    <property type="project" value="InterPro"/>
</dbReference>
<feature type="domain" description="GS catalytic" evidence="6">
    <location>
        <begin position="111"/>
        <end position="444"/>
    </location>
</feature>
<keyword evidence="8" id="KW-1185">Reference proteome</keyword>
<dbReference type="PROSITE" id="PS51987">
    <property type="entry name" value="GS_CATALYTIC"/>
    <property type="match status" value="1"/>
</dbReference>
<evidence type="ECO:0000256" key="2">
    <source>
        <dbReference type="ARBA" id="ARBA00022598"/>
    </source>
</evidence>
<dbReference type="GO" id="GO:0006598">
    <property type="term" value="P:polyamine catabolic process"/>
    <property type="evidence" value="ECO:0007669"/>
    <property type="project" value="TreeGrafter"/>
</dbReference>
<reference evidence="8" key="1">
    <citation type="submission" date="2016-10" db="EMBL/GenBank/DDBJ databases">
        <authorList>
            <person name="Varghese N."/>
            <person name="Submissions S."/>
        </authorList>
    </citation>
    <scope>NUCLEOTIDE SEQUENCE [LARGE SCALE GENOMIC DNA]</scope>
    <source>
        <strain evidence="8">DSM 26921</strain>
    </source>
</reference>
<dbReference type="InterPro" id="IPR027303">
    <property type="entry name" value="Gln_synth_gly_rich_site"/>
</dbReference>
<evidence type="ECO:0000256" key="4">
    <source>
        <dbReference type="PROSITE-ProRule" id="PRU01331"/>
    </source>
</evidence>
<comment type="cofactor">
    <cofactor evidence="1">
        <name>Mg(2+)</name>
        <dbReference type="ChEBI" id="CHEBI:18420"/>
    </cofactor>
</comment>
<dbReference type="Pfam" id="PF00120">
    <property type="entry name" value="Gln-synt_C"/>
    <property type="match status" value="1"/>
</dbReference>
<organism evidence="7 8">
    <name type="scientific">Litoreibacter janthinus</name>
    <dbReference type="NCBI Taxonomy" id="670154"/>
    <lineage>
        <taxon>Bacteria</taxon>
        <taxon>Pseudomonadati</taxon>
        <taxon>Pseudomonadota</taxon>
        <taxon>Alphaproteobacteria</taxon>
        <taxon>Rhodobacterales</taxon>
        <taxon>Roseobacteraceae</taxon>
        <taxon>Litoreibacter</taxon>
    </lineage>
</organism>